<keyword evidence="9" id="KW-1185">Reference proteome</keyword>
<organism evidence="8 9">
    <name type="scientific">Euroglyphus maynei</name>
    <name type="common">Mayne's house dust mite</name>
    <dbReference type="NCBI Taxonomy" id="6958"/>
    <lineage>
        <taxon>Eukaryota</taxon>
        <taxon>Metazoa</taxon>
        <taxon>Ecdysozoa</taxon>
        <taxon>Arthropoda</taxon>
        <taxon>Chelicerata</taxon>
        <taxon>Arachnida</taxon>
        <taxon>Acari</taxon>
        <taxon>Acariformes</taxon>
        <taxon>Sarcoptiformes</taxon>
        <taxon>Astigmata</taxon>
        <taxon>Psoroptidia</taxon>
        <taxon>Analgoidea</taxon>
        <taxon>Pyroglyphidae</taxon>
        <taxon>Pyroglyphinae</taxon>
        <taxon>Euroglyphus</taxon>
    </lineage>
</organism>
<evidence type="ECO:0000256" key="3">
    <source>
        <dbReference type="ARBA" id="ARBA00022753"/>
    </source>
</evidence>
<dbReference type="AlphaFoldDB" id="A0A1Y3B0Z9"/>
<dbReference type="InterPro" id="IPR036871">
    <property type="entry name" value="PX_dom_sf"/>
</dbReference>
<accession>A0A1Y3B0Z9</accession>
<comment type="caution">
    <text evidence="8">The sequence shown here is derived from an EMBL/GenBank/DDBJ whole genome shotgun (WGS) entry which is preliminary data.</text>
</comment>
<evidence type="ECO:0000313" key="9">
    <source>
        <dbReference type="Proteomes" id="UP000194236"/>
    </source>
</evidence>
<dbReference type="EMBL" id="MUJZ01051099">
    <property type="protein sequence ID" value="OTF73553.1"/>
    <property type="molecule type" value="Genomic_DNA"/>
</dbReference>
<keyword evidence="4" id="KW-0653">Protein transport</keyword>
<keyword evidence="6" id="KW-0472">Membrane</keyword>
<dbReference type="Pfam" id="PF00787">
    <property type="entry name" value="PX"/>
    <property type="match status" value="1"/>
</dbReference>
<dbReference type="InterPro" id="IPR001683">
    <property type="entry name" value="PX_dom"/>
</dbReference>
<sequence length="102" mass="12362">MKFVNYTILMKRVPGLETEPAIIERRYSEFRNFYNAIKRKYPLLLKDVIFPKKIFIEVIAERSMAFQKFLTYCLSLSEIRSSKEFAQFLYHPELKEKKRPVF</sequence>
<comment type="subcellular location">
    <subcellularLocation>
        <location evidence="1">Early endosome membrane</location>
        <topology evidence="1">Peripheral membrane protein</topology>
        <orientation evidence="1">Cytoplasmic side</orientation>
    </subcellularLocation>
</comment>
<evidence type="ECO:0000256" key="6">
    <source>
        <dbReference type="ARBA" id="ARBA00023136"/>
    </source>
</evidence>
<keyword evidence="2" id="KW-0813">Transport</keyword>
<dbReference type="PANTHER" id="PTHR20939">
    <property type="entry name" value="SORTING NEXIN 20, 21"/>
    <property type="match status" value="1"/>
</dbReference>
<name>A0A1Y3B0Z9_EURMA</name>
<dbReference type="GO" id="GO:0031901">
    <property type="term" value="C:early endosome membrane"/>
    <property type="evidence" value="ECO:0007669"/>
    <property type="project" value="UniProtKB-SubCell"/>
</dbReference>
<dbReference type="Proteomes" id="UP000194236">
    <property type="component" value="Unassembled WGS sequence"/>
</dbReference>
<dbReference type="SUPFAM" id="SSF64268">
    <property type="entry name" value="PX domain"/>
    <property type="match status" value="1"/>
</dbReference>
<evidence type="ECO:0000256" key="1">
    <source>
        <dbReference type="ARBA" id="ARBA00004469"/>
    </source>
</evidence>
<keyword evidence="5" id="KW-0446">Lipid-binding</keyword>
<dbReference type="Gene3D" id="3.30.1520.10">
    <property type="entry name" value="Phox-like domain"/>
    <property type="match status" value="1"/>
</dbReference>
<dbReference type="OrthoDB" id="5975050at2759"/>
<evidence type="ECO:0000256" key="4">
    <source>
        <dbReference type="ARBA" id="ARBA00022927"/>
    </source>
</evidence>
<evidence type="ECO:0000256" key="5">
    <source>
        <dbReference type="ARBA" id="ARBA00023121"/>
    </source>
</evidence>
<dbReference type="GO" id="GO:0015031">
    <property type="term" value="P:protein transport"/>
    <property type="evidence" value="ECO:0007669"/>
    <property type="project" value="UniProtKB-KW"/>
</dbReference>
<gene>
    <name evidence="8" type="ORF">BLA29_011816</name>
</gene>
<dbReference type="PANTHER" id="PTHR20939:SF11">
    <property type="entry name" value="LD12265P"/>
    <property type="match status" value="1"/>
</dbReference>
<evidence type="ECO:0000313" key="8">
    <source>
        <dbReference type="EMBL" id="OTF73553.1"/>
    </source>
</evidence>
<dbReference type="GO" id="GO:1901981">
    <property type="term" value="F:phosphatidylinositol phosphate binding"/>
    <property type="evidence" value="ECO:0007669"/>
    <property type="project" value="TreeGrafter"/>
</dbReference>
<reference evidence="8 9" key="1">
    <citation type="submission" date="2017-03" db="EMBL/GenBank/DDBJ databases">
        <title>Genome Survey of Euroglyphus maynei.</title>
        <authorList>
            <person name="Arlian L.G."/>
            <person name="Morgan M.S."/>
            <person name="Rider S.D."/>
        </authorList>
    </citation>
    <scope>NUCLEOTIDE SEQUENCE [LARGE SCALE GENOMIC DNA]</scope>
    <source>
        <strain evidence="8">Arlian Lab</strain>
        <tissue evidence="8">Whole body</tissue>
    </source>
</reference>
<proteinExistence type="predicted"/>
<evidence type="ECO:0000259" key="7">
    <source>
        <dbReference type="PROSITE" id="PS50195"/>
    </source>
</evidence>
<feature type="domain" description="PX" evidence="7">
    <location>
        <begin position="1"/>
        <end position="96"/>
    </location>
</feature>
<dbReference type="InterPro" id="IPR039937">
    <property type="entry name" value="SNX20/SNX21"/>
</dbReference>
<keyword evidence="3" id="KW-0967">Endosome</keyword>
<protein>
    <submittedName>
        <fullName evidence="8">Sorting nexin-20-like protein</fullName>
    </submittedName>
</protein>
<dbReference type="PROSITE" id="PS50195">
    <property type="entry name" value="PX"/>
    <property type="match status" value="1"/>
</dbReference>
<evidence type="ECO:0000256" key="2">
    <source>
        <dbReference type="ARBA" id="ARBA00022448"/>
    </source>
</evidence>